<comment type="caution">
    <text evidence="2">The sequence shown here is derived from an EMBL/GenBank/DDBJ whole genome shotgun (WGS) entry which is preliminary data.</text>
</comment>
<organism evidence="2 3">
    <name type="scientific">Desmophyllum pertusum</name>
    <dbReference type="NCBI Taxonomy" id="174260"/>
    <lineage>
        <taxon>Eukaryota</taxon>
        <taxon>Metazoa</taxon>
        <taxon>Cnidaria</taxon>
        <taxon>Anthozoa</taxon>
        <taxon>Hexacorallia</taxon>
        <taxon>Scleractinia</taxon>
        <taxon>Caryophylliina</taxon>
        <taxon>Caryophylliidae</taxon>
        <taxon>Desmophyllum</taxon>
    </lineage>
</organism>
<dbReference type="OrthoDB" id="6021263at2759"/>
<sequence length="276" mass="31871">MAASRGLYRGSLCFSSSICQYAREAHRLKGLVLACNLSTTHVCRKKTPHTVGVPAWAKAGQKRRKDLMEMEKPKSEKQILAEFNLANDPTELNLYITTRKGPLPEYTADHESQLEKAKITMSTDQSMFVCYHPAKPFPLQFSKEVGYHVWWHQDTNFVDNYRDELTIEEVEEVRKLREEDPKLWTVTALSRMLEVKPLAIMLAAPLTDEQKFELEVEGKLVSEWPKTKRKTYRANQELERLRYYHATHRAAPPEKQETTEKDIEPPDATPARNAVI</sequence>
<dbReference type="AlphaFoldDB" id="A0A9W9Y7D3"/>
<dbReference type="EMBL" id="MU827846">
    <property type="protein sequence ID" value="KAJ7318878.1"/>
    <property type="molecule type" value="Genomic_DNA"/>
</dbReference>
<dbReference type="Pfam" id="PF12824">
    <property type="entry name" value="MRP-L20"/>
    <property type="match status" value="1"/>
</dbReference>
<feature type="compositionally biased region" description="Basic and acidic residues" evidence="1">
    <location>
        <begin position="251"/>
        <end position="264"/>
    </location>
</feature>
<protein>
    <submittedName>
        <fullName evidence="2">Uncharacterized protein</fullName>
    </submittedName>
</protein>
<dbReference type="Proteomes" id="UP001163046">
    <property type="component" value="Unassembled WGS sequence"/>
</dbReference>
<evidence type="ECO:0000313" key="3">
    <source>
        <dbReference type="Proteomes" id="UP001163046"/>
    </source>
</evidence>
<proteinExistence type="predicted"/>
<gene>
    <name evidence="2" type="ORF">OS493_037289</name>
</gene>
<keyword evidence="3" id="KW-1185">Reference proteome</keyword>
<accession>A0A9W9Y7D3</accession>
<evidence type="ECO:0000256" key="1">
    <source>
        <dbReference type="SAM" id="MobiDB-lite"/>
    </source>
</evidence>
<feature type="region of interest" description="Disordered" evidence="1">
    <location>
        <begin position="243"/>
        <end position="276"/>
    </location>
</feature>
<name>A0A9W9Y7D3_9CNID</name>
<reference evidence="2" key="1">
    <citation type="submission" date="2023-01" db="EMBL/GenBank/DDBJ databases">
        <title>Genome assembly of the deep-sea coral Lophelia pertusa.</title>
        <authorList>
            <person name="Herrera S."/>
            <person name="Cordes E."/>
        </authorList>
    </citation>
    <scope>NUCLEOTIDE SEQUENCE</scope>
    <source>
        <strain evidence="2">USNM1676648</strain>
        <tissue evidence="2">Polyp</tissue>
    </source>
</reference>
<evidence type="ECO:0000313" key="2">
    <source>
        <dbReference type="EMBL" id="KAJ7318878.1"/>
    </source>
</evidence>